<protein>
    <submittedName>
        <fullName evidence="3">Uncharacterized protein</fullName>
    </submittedName>
</protein>
<reference evidence="3" key="1">
    <citation type="submission" date="2020-07" db="EMBL/GenBank/DDBJ databases">
        <title>Draft Genome Sequence of a Deep-Sea Yeast, Naganishia (Cryptococcus) liquefaciens strain N6.</title>
        <authorList>
            <person name="Han Y.W."/>
            <person name="Kajitani R."/>
            <person name="Morimoto H."/>
            <person name="Parhat M."/>
            <person name="Tsubouchi H."/>
            <person name="Bakenova O."/>
            <person name="Ogata M."/>
            <person name="Argunhan B."/>
            <person name="Aoki R."/>
            <person name="Kajiwara S."/>
            <person name="Itoh T."/>
            <person name="Iwasaki H."/>
        </authorList>
    </citation>
    <scope>NUCLEOTIDE SEQUENCE</scope>
    <source>
        <strain evidence="3">N6</strain>
    </source>
</reference>
<keyword evidence="4" id="KW-1185">Reference proteome</keyword>
<feature type="transmembrane region" description="Helical" evidence="2">
    <location>
        <begin position="12"/>
        <end position="35"/>
    </location>
</feature>
<dbReference type="Proteomes" id="UP000620104">
    <property type="component" value="Unassembled WGS sequence"/>
</dbReference>
<evidence type="ECO:0000256" key="2">
    <source>
        <dbReference type="SAM" id="Phobius"/>
    </source>
</evidence>
<feature type="region of interest" description="Disordered" evidence="1">
    <location>
        <begin position="62"/>
        <end position="104"/>
    </location>
</feature>
<keyword evidence="2" id="KW-1133">Transmembrane helix</keyword>
<sequence>MSGSKVLRSKLGYGAHVMLLFIFAFAAFILSQVLLPPLRTPPSRTHPFSVLVSSPHSRHRLSAASTFSAPKAQHSAPLVLSNLDQGSPRRQKSATNSGPRCLHR</sequence>
<keyword evidence="2" id="KW-0812">Transmembrane</keyword>
<evidence type="ECO:0000256" key="1">
    <source>
        <dbReference type="SAM" id="MobiDB-lite"/>
    </source>
</evidence>
<evidence type="ECO:0000313" key="3">
    <source>
        <dbReference type="EMBL" id="GHJ90472.1"/>
    </source>
</evidence>
<comment type="caution">
    <text evidence="3">The sequence shown here is derived from an EMBL/GenBank/DDBJ whole genome shotgun (WGS) entry which is preliminary data.</text>
</comment>
<keyword evidence="2" id="KW-0472">Membrane</keyword>
<accession>A0A8H3U0C5</accession>
<dbReference type="EMBL" id="BLZA01000058">
    <property type="protein sequence ID" value="GHJ90472.1"/>
    <property type="molecule type" value="Genomic_DNA"/>
</dbReference>
<dbReference type="AlphaFoldDB" id="A0A8H3U0C5"/>
<proteinExistence type="predicted"/>
<name>A0A8H3U0C5_9TREE</name>
<organism evidence="3 4">
    <name type="scientific">Naganishia liquefaciens</name>
    <dbReference type="NCBI Taxonomy" id="104408"/>
    <lineage>
        <taxon>Eukaryota</taxon>
        <taxon>Fungi</taxon>
        <taxon>Dikarya</taxon>
        <taxon>Basidiomycota</taxon>
        <taxon>Agaricomycotina</taxon>
        <taxon>Tremellomycetes</taxon>
        <taxon>Filobasidiales</taxon>
        <taxon>Filobasidiaceae</taxon>
        <taxon>Naganishia</taxon>
    </lineage>
</organism>
<evidence type="ECO:0000313" key="4">
    <source>
        <dbReference type="Proteomes" id="UP000620104"/>
    </source>
</evidence>
<gene>
    <name evidence="3" type="ORF">NliqN6_6874</name>
</gene>